<dbReference type="SUPFAM" id="SSF103481">
    <property type="entry name" value="Multidrug resistance efflux transporter EmrE"/>
    <property type="match status" value="2"/>
</dbReference>
<evidence type="ECO:0000259" key="7">
    <source>
        <dbReference type="Pfam" id="PF00892"/>
    </source>
</evidence>
<accession>A0ABV5AG32</accession>
<feature type="transmembrane region" description="Helical" evidence="6">
    <location>
        <begin position="67"/>
        <end position="89"/>
    </location>
</feature>
<evidence type="ECO:0000256" key="3">
    <source>
        <dbReference type="ARBA" id="ARBA00022692"/>
    </source>
</evidence>
<feature type="transmembrane region" description="Helical" evidence="6">
    <location>
        <begin position="101"/>
        <end position="120"/>
    </location>
</feature>
<feature type="transmembrane region" description="Helical" evidence="6">
    <location>
        <begin position="250"/>
        <end position="273"/>
    </location>
</feature>
<dbReference type="EMBL" id="JBDXSU010000007">
    <property type="protein sequence ID" value="MFB5190800.1"/>
    <property type="molecule type" value="Genomic_DNA"/>
</dbReference>
<dbReference type="InterPro" id="IPR050638">
    <property type="entry name" value="AA-Vitamin_Transporters"/>
</dbReference>
<feature type="domain" description="EamA" evidence="7">
    <location>
        <begin position="160"/>
        <end position="298"/>
    </location>
</feature>
<reference evidence="8 9" key="1">
    <citation type="journal article" date="2024" name="Int. J. Mol. Sci.">
        <title>Exploration of Alicyclobacillus spp. Genome in Search of Antibiotic Resistance.</title>
        <authorList>
            <person name="Bucka-Kolendo J."/>
            <person name="Kiousi D.E."/>
            <person name="Dekowska A."/>
            <person name="Mikolajczuk-Szczyrba A."/>
            <person name="Karadedos D.M."/>
            <person name="Michael P."/>
            <person name="Galanis A."/>
            <person name="Sokolowska B."/>
        </authorList>
    </citation>
    <scope>NUCLEOTIDE SEQUENCE [LARGE SCALE GENOMIC DNA]</scope>
    <source>
        <strain evidence="8 9">KKP 3000</strain>
    </source>
</reference>
<organism evidence="8 9">
    <name type="scientific">Alicyclobacillus fastidiosus</name>
    <dbReference type="NCBI Taxonomy" id="392011"/>
    <lineage>
        <taxon>Bacteria</taxon>
        <taxon>Bacillati</taxon>
        <taxon>Bacillota</taxon>
        <taxon>Bacilli</taxon>
        <taxon>Bacillales</taxon>
        <taxon>Alicyclobacillaceae</taxon>
        <taxon>Alicyclobacillus</taxon>
    </lineage>
</organism>
<name>A0ABV5AG32_9BACL</name>
<dbReference type="PANTHER" id="PTHR32322">
    <property type="entry name" value="INNER MEMBRANE TRANSPORTER"/>
    <property type="match status" value="1"/>
</dbReference>
<evidence type="ECO:0000313" key="8">
    <source>
        <dbReference type="EMBL" id="MFB5190800.1"/>
    </source>
</evidence>
<feature type="transmembrane region" description="Helical" evidence="6">
    <location>
        <begin position="220"/>
        <end position="244"/>
    </location>
</feature>
<evidence type="ECO:0000256" key="2">
    <source>
        <dbReference type="ARBA" id="ARBA00007362"/>
    </source>
</evidence>
<sequence length="301" mass="32344">MSGEISALISAFCYALSNLLLRKGQRDTLPADNGLFPILFVSGTVLSFNLVMDLIDDPAPLVVGQHWGKNVLFCILAGVVATLFGRLALYAAIARIGATRGITVIAMAPVVTLVIAVGLLGERIHYTDVIGIGLLSVGIVLLVVEATNRQSRTARTWWRSGLVIAILAPVFQGIGYSFRKVGVTLPIDPIFASTLDTLAALFTYFAVLRSRGRLRQYFRFYVRNVNLYLVTSGFVTAAAVFFFFDAVSAAPVSTVSVIIGSQPVILAILSGIFLRKAEQLTWMTVASAAVVSAGVSFIGWH</sequence>
<comment type="subcellular location">
    <subcellularLocation>
        <location evidence="1">Endomembrane system</location>
        <topology evidence="1">Multi-pass membrane protein</topology>
    </subcellularLocation>
</comment>
<evidence type="ECO:0000313" key="9">
    <source>
        <dbReference type="Proteomes" id="UP001579974"/>
    </source>
</evidence>
<dbReference type="PANTHER" id="PTHR32322:SF2">
    <property type="entry name" value="EAMA DOMAIN-CONTAINING PROTEIN"/>
    <property type="match status" value="1"/>
</dbReference>
<dbReference type="InterPro" id="IPR000620">
    <property type="entry name" value="EamA_dom"/>
</dbReference>
<feature type="transmembrane region" description="Helical" evidence="6">
    <location>
        <begin position="126"/>
        <end position="144"/>
    </location>
</feature>
<dbReference type="InterPro" id="IPR037185">
    <property type="entry name" value="EmrE-like"/>
</dbReference>
<keyword evidence="9" id="KW-1185">Reference proteome</keyword>
<comment type="similarity">
    <text evidence="2">Belongs to the EamA transporter family.</text>
</comment>
<dbReference type="RefSeq" id="WP_275474431.1">
    <property type="nucleotide sequence ID" value="NZ_CP162940.1"/>
</dbReference>
<feature type="transmembrane region" description="Helical" evidence="6">
    <location>
        <begin position="190"/>
        <end position="208"/>
    </location>
</feature>
<dbReference type="Proteomes" id="UP001579974">
    <property type="component" value="Unassembled WGS sequence"/>
</dbReference>
<evidence type="ECO:0000256" key="4">
    <source>
        <dbReference type="ARBA" id="ARBA00022989"/>
    </source>
</evidence>
<feature type="transmembrane region" description="Helical" evidence="6">
    <location>
        <begin position="156"/>
        <end position="178"/>
    </location>
</feature>
<keyword evidence="5 6" id="KW-0472">Membrane</keyword>
<protein>
    <submittedName>
        <fullName evidence="8">DMT family transporter</fullName>
    </submittedName>
</protein>
<proteinExistence type="inferred from homology"/>
<feature type="transmembrane region" description="Helical" evidence="6">
    <location>
        <begin position="280"/>
        <end position="300"/>
    </location>
</feature>
<feature type="domain" description="EamA" evidence="7">
    <location>
        <begin position="2"/>
        <end position="143"/>
    </location>
</feature>
<evidence type="ECO:0000256" key="6">
    <source>
        <dbReference type="SAM" id="Phobius"/>
    </source>
</evidence>
<keyword evidence="4 6" id="KW-1133">Transmembrane helix</keyword>
<comment type="caution">
    <text evidence="8">The sequence shown here is derived from an EMBL/GenBank/DDBJ whole genome shotgun (WGS) entry which is preliminary data.</text>
</comment>
<evidence type="ECO:0000256" key="1">
    <source>
        <dbReference type="ARBA" id="ARBA00004127"/>
    </source>
</evidence>
<gene>
    <name evidence="8" type="ORF">KKP3000_004286</name>
</gene>
<feature type="transmembrane region" description="Helical" evidence="6">
    <location>
        <begin position="6"/>
        <end position="22"/>
    </location>
</feature>
<feature type="transmembrane region" description="Helical" evidence="6">
    <location>
        <begin position="34"/>
        <end position="55"/>
    </location>
</feature>
<keyword evidence="3 6" id="KW-0812">Transmembrane</keyword>
<dbReference type="Pfam" id="PF00892">
    <property type="entry name" value="EamA"/>
    <property type="match status" value="2"/>
</dbReference>
<evidence type="ECO:0000256" key="5">
    <source>
        <dbReference type="ARBA" id="ARBA00023136"/>
    </source>
</evidence>